<protein>
    <submittedName>
        <fullName evidence="2">Uncharacterized protein</fullName>
    </submittedName>
</protein>
<evidence type="ECO:0000313" key="2">
    <source>
        <dbReference type="EMBL" id="PVH32462.1"/>
    </source>
</evidence>
<accession>A0A2T8I478</accession>
<evidence type="ECO:0000256" key="1">
    <source>
        <dbReference type="SAM" id="MobiDB-lite"/>
    </source>
</evidence>
<dbReference type="AlphaFoldDB" id="A0A2T8I478"/>
<sequence>MTIPGPPRCQTGSQQAQLAGLALGVAVTHGTRSLFRRPAPAHTTHAGVRSPAPRSPRNHTRPAESETPDEAAAAPANPRLHLRCRWLAESRLSRAETEQGARSARRQPASNTFELRRLLSRRQAATATHGHTAIQTFA</sequence>
<dbReference type="Proteomes" id="UP000243499">
    <property type="component" value="Chromosome 9"/>
</dbReference>
<dbReference type="Gramene" id="PVH32462">
    <property type="protein sequence ID" value="PVH32462"/>
    <property type="gene ID" value="PAHAL_9G401400"/>
</dbReference>
<feature type="region of interest" description="Disordered" evidence="1">
    <location>
        <begin position="92"/>
        <end position="111"/>
    </location>
</feature>
<gene>
    <name evidence="2" type="ORF">PAHAL_9G401400</name>
</gene>
<feature type="region of interest" description="Disordered" evidence="1">
    <location>
        <begin position="33"/>
        <end position="79"/>
    </location>
</feature>
<dbReference type="EMBL" id="CM008054">
    <property type="protein sequence ID" value="PVH32462.1"/>
    <property type="molecule type" value="Genomic_DNA"/>
</dbReference>
<organism evidence="2">
    <name type="scientific">Panicum hallii</name>
    <dbReference type="NCBI Taxonomy" id="206008"/>
    <lineage>
        <taxon>Eukaryota</taxon>
        <taxon>Viridiplantae</taxon>
        <taxon>Streptophyta</taxon>
        <taxon>Embryophyta</taxon>
        <taxon>Tracheophyta</taxon>
        <taxon>Spermatophyta</taxon>
        <taxon>Magnoliopsida</taxon>
        <taxon>Liliopsida</taxon>
        <taxon>Poales</taxon>
        <taxon>Poaceae</taxon>
        <taxon>PACMAD clade</taxon>
        <taxon>Panicoideae</taxon>
        <taxon>Panicodae</taxon>
        <taxon>Paniceae</taxon>
        <taxon>Panicinae</taxon>
        <taxon>Panicum</taxon>
        <taxon>Panicum sect. Panicum</taxon>
    </lineage>
</organism>
<proteinExistence type="predicted"/>
<name>A0A2T8I478_9POAL</name>
<reference evidence="2" key="1">
    <citation type="submission" date="2018-04" db="EMBL/GenBank/DDBJ databases">
        <title>WGS assembly of Panicum hallii.</title>
        <authorList>
            <person name="Lovell J."/>
            <person name="Jenkins J."/>
            <person name="Lowry D."/>
            <person name="Mamidi S."/>
            <person name="Sreedasyam A."/>
            <person name="Weng X."/>
            <person name="Barry K."/>
            <person name="Bonette J."/>
            <person name="Campitelli B."/>
            <person name="Daum C."/>
            <person name="Gordon S."/>
            <person name="Gould B."/>
            <person name="Lipzen A."/>
            <person name="Macqueen A."/>
            <person name="Palacio-Mejia J."/>
            <person name="Plott C."/>
            <person name="Shakirov E."/>
            <person name="Shu S."/>
            <person name="Yoshinaga Y."/>
            <person name="Zane M."/>
            <person name="Rokhsar D."/>
            <person name="Grimwood J."/>
            <person name="Schmutz J."/>
            <person name="Juenger T."/>
        </authorList>
    </citation>
    <scope>NUCLEOTIDE SEQUENCE [LARGE SCALE GENOMIC DNA]</scope>
    <source>
        <strain evidence="2">FIL2</strain>
    </source>
</reference>